<reference evidence="6" key="1">
    <citation type="submission" date="2020-11" db="EMBL/GenBank/DDBJ databases">
        <authorList>
            <person name="Tran Van P."/>
        </authorList>
    </citation>
    <scope>NUCLEOTIDE SEQUENCE</scope>
</reference>
<comment type="similarity">
    <text evidence="2">Belongs to the PanB family.</text>
</comment>
<evidence type="ECO:0000256" key="4">
    <source>
        <dbReference type="ARBA" id="ARBA00022679"/>
    </source>
</evidence>
<dbReference type="GO" id="GO:0003864">
    <property type="term" value="F:3-methyl-2-oxobutanoate hydroxymethyltransferase activity"/>
    <property type="evidence" value="ECO:0007669"/>
    <property type="project" value="UniProtKB-EC"/>
</dbReference>
<dbReference type="PANTHER" id="PTHR20881">
    <property type="entry name" value="3-METHYL-2-OXOBUTANOATE HYDROXYMETHYLTRANSFERASE"/>
    <property type="match status" value="1"/>
</dbReference>
<dbReference type="GO" id="GO:0005737">
    <property type="term" value="C:cytoplasm"/>
    <property type="evidence" value="ECO:0007669"/>
    <property type="project" value="TreeGrafter"/>
</dbReference>
<dbReference type="InterPro" id="IPR015813">
    <property type="entry name" value="Pyrv/PenolPyrv_kinase-like_dom"/>
</dbReference>
<proteinExistence type="inferred from homology"/>
<dbReference type="Gene3D" id="3.20.20.60">
    <property type="entry name" value="Phosphoenolpyruvate-binding domains"/>
    <property type="match status" value="2"/>
</dbReference>
<evidence type="ECO:0000256" key="3">
    <source>
        <dbReference type="ARBA" id="ARBA00012618"/>
    </source>
</evidence>
<dbReference type="OrthoDB" id="425211at2759"/>
<protein>
    <recommendedName>
        <fullName evidence="3">3-methyl-2-oxobutanoate hydroxymethyltransferase</fullName>
        <ecNumber evidence="3">2.1.2.11</ecNumber>
    </recommendedName>
</protein>
<evidence type="ECO:0000256" key="1">
    <source>
        <dbReference type="ARBA" id="ARBA00005033"/>
    </source>
</evidence>
<dbReference type="PIRSF" id="PIRSF000388">
    <property type="entry name" value="Pantoate_hydroxy_MeTrfase"/>
    <property type="match status" value="1"/>
</dbReference>
<comment type="pathway">
    <text evidence="1">Cofactor biosynthesis; (R)-pantothenate biosynthesis; (R)-pantoate from 3-methyl-2-oxobutanoate: step 1/2.</text>
</comment>
<name>A0A7R9A0G4_9CRUS</name>
<comment type="catalytic activity">
    <reaction evidence="5">
        <text>(6R)-5,10-methylene-5,6,7,8-tetrahydrofolate + 3-methyl-2-oxobutanoate + H2O = 2-dehydropantoate + (6S)-5,6,7,8-tetrahydrofolate</text>
        <dbReference type="Rhea" id="RHEA:11824"/>
        <dbReference type="ChEBI" id="CHEBI:11561"/>
        <dbReference type="ChEBI" id="CHEBI:11851"/>
        <dbReference type="ChEBI" id="CHEBI:15377"/>
        <dbReference type="ChEBI" id="CHEBI:15636"/>
        <dbReference type="ChEBI" id="CHEBI:57453"/>
        <dbReference type="EC" id="2.1.2.11"/>
    </reaction>
</comment>
<evidence type="ECO:0000256" key="2">
    <source>
        <dbReference type="ARBA" id="ARBA00008676"/>
    </source>
</evidence>
<dbReference type="UniPathway" id="UPA00028">
    <property type="reaction ID" value="UER00003"/>
</dbReference>
<dbReference type="HAMAP" id="MF_00156">
    <property type="entry name" value="PanB"/>
    <property type="match status" value="1"/>
</dbReference>
<dbReference type="AlphaFoldDB" id="A0A7R9A0G4"/>
<dbReference type="InterPro" id="IPR003700">
    <property type="entry name" value="Pantoate_hydroxy_MeTrfase"/>
</dbReference>
<dbReference type="PANTHER" id="PTHR20881:SF0">
    <property type="entry name" value="3-METHYL-2-OXOBUTANOATE HYDROXYMETHYLTRANSFERASE"/>
    <property type="match status" value="1"/>
</dbReference>
<organism evidence="6">
    <name type="scientific">Cyprideis torosa</name>
    <dbReference type="NCBI Taxonomy" id="163714"/>
    <lineage>
        <taxon>Eukaryota</taxon>
        <taxon>Metazoa</taxon>
        <taxon>Ecdysozoa</taxon>
        <taxon>Arthropoda</taxon>
        <taxon>Crustacea</taxon>
        <taxon>Oligostraca</taxon>
        <taxon>Ostracoda</taxon>
        <taxon>Podocopa</taxon>
        <taxon>Podocopida</taxon>
        <taxon>Cytherocopina</taxon>
        <taxon>Cytheroidea</taxon>
        <taxon>Cytherideidae</taxon>
        <taxon>Cyprideis</taxon>
    </lineage>
</organism>
<dbReference type="CDD" id="cd06557">
    <property type="entry name" value="KPHMT-like"/>
    <property type="match status" value="1"/>
</dbReference>
<dbReference type="Pfam" id="PF02548">
    <property type="entry name" value="Pantoate_transf"/>
    <property type="match status" value="1"/>
</dbReference>
<dbReference type="GO" id="GO:0015940">
    <property type="term" value="P:pantothenate biosynthetic process"/>
    <property type="evidence" value="ECO:0007669"/>
    <property type="project" value="UniProtKB-UniPathway"/>
</dbReference>
<sequence length="230" mass="24251">KQDGEKITCLTAYDASFAQVLDKAGLDTILVGDSLGMVIQGHDSTVSVSLDDMIYHTRNALYSAARLMQEGGAQMVKLEGGERQSKTVRKLSEQGIPVCAHIGLQPQLVNKLGGYRVQGRGDAQAQAMIEDALALVAAGADMLLIECVPEALAAEITRQVEVPVIGIGASAECDGQVLVLQDILGITAGRVPKFAKNFLEGQPSIQAAIESYNTAVKDGSFPGPEHVFAS</sequence>
<gene>
    <name evidence="6" type="ORF">CTOB1V02_LOCUS16548</name>
</gene>
<evidence type="ECO:0000313" key="6">
    <source>
        <dbReference type="EMBL" id="CAD7238733.1"/>
    </source>
</evidence>
<dbReference type="NCBIfam" id="TIGR00222">
    <property type="entry name" value="panB"/>
    <property type="match status" value="1"/>
</dbReference>
<dbReference type="EC" id="2.1.2.11" evidence="3"/>
<keyword evidence="4" id="KW-0808">Transferase</keyword>
<dbReference type="SUPFAM" id="SSF51621">
    <property type="entry name" value="Phosphoenolpyruvate/pyruvate domain"/>
    <property type="match status" value="1"/>
</dbReference>
<accession>A0A7R9A0G4</accession>
<dbReference type="GO" id="GO:0000287">
    <property type="term" value="F:magnesium ion binding"/>
    <property type="evidence" value="ECO:0007669"/>
    <property type="project" value="TreeGrafter"/>
</dbReference>
<dbReference type="InterPro" id="IPR040442">
    <property type="entry name" value="Pyrv_kinase-like_dom_sf"/>
</dbReference>
<dbReference type="EMBL" id="OB707471">
    <property type="protein sequence ID" value="CAD7238733.1"/>
    <property type="molecule type" value="Genomic_DNA"/>
</dbReference>
<feature type="non-terminal residue" evidence="6">
    <location>
        <position position="1"/>
    </location>
</feature>
<evidence type="ECO:0000256" key="5">
    <source>
        <dbReference type="ARBA" id="ARBA00049172"/>
    </source>
</evidence>